<keyword evidence="7" id="KW-0547">Nucleotide-binding</keyword>
<keyword evidence="8" id="KW-0862">Zinc</keyword>
<dbReference type="Gene3D" id="3.40.50.800">
    <property type="entry name" value="Anticodon-binding domain"/>
    <property type="match status" value="1"/>
</dbReference>
<dbReference type="SUPFAM" id="SSF50715">
    <property type="entry name" value="Ribosomal protein L25-like"/>
    <property type="match status" value="1"/>
</dbReference>
<reference evidence="22" key="1">
    <citation type="submission" date="2020-11" db="EMBL/GenBank/DDBJ databases">
        <authorList>
            <person name="Tran Van P."/>
        </authorList>
    </citation>
    <scope>NUCLEOTIDE SEQUENCE</scope>
</reference>
<dbReference type="InterPro" id="IPR020056">
    <property type="entry name" value="Rbsml_bL25/Gln-tRNA_synth_N"/>
</dbReference>
<comment type="similarity">
    <text evidence="1">In the C-terminal section; belongs to the class-II aminoacyl-tRNA synthetase family.</text>
</comment>
<evidence type="ECO:0000256" key="14">
    <source>
        <dbReference type="ARBA" id="ARBA00047366"/>
    </source>
</evidence>
<dbReference type="InterPro" id="IPR002314">
    <property type="entry name" value="aa-tRNA-synt_IIb"/>
</dbReference>
<dbReference type="SMART" id="SM00991">
    <property type="entry name" value="WHEP-TRS"/>
    <property type="match status" value="4"/>
</dbReference>
<feature type="compositionally biased region" description="Basic and acidic residues" evidence="19">
    <location>
        <begin position="997"/>
        <end position="1045"/>
    </location>
</feature>
<keyword evidence="4" id="KW-0597">Phosphoprotein</keyword>
<dbReference type="InterPro" id="IPR045864">
    <property type="entry name" value="aa-tRNA-synth_II/BPL/LPL"/>
</dbReference>
<evidence type="ECO:0000256" key="11">
    <source>
        <dbReference type="ARBA" id="ARBA00022917"/>
    </source>
</evidence>
<dbReference type="CDD" id="cd00936">
    <property type="entry name" value="WEPRS_RNA"/>
    <property type="match status" value="4"/>
</dbReference>
<comment type="similarity">
    <text evidence="16">In the N-terminal section; belongs to the class-I aminoacyl-tRNA synthetase family. Glutamate--tRNA ligase type 2 subfamily.</text>
</comment>
<evidence type="ECO:0000259" key="21">
    <source>
        <dbReference type="PROSITE" id="PS51185"/>
    </source>
</evidence>
<dbReference type="FunFam" id="3.30.110.30:FF:000001">
    <property type="entry name" value="Bifunctional glutamate/proline--tRNA ligase"/>
    <property type="match status" value="1"/>
</dbReference>
<organism evidence="22">
    <name type="scientific">Darwinula stevensoni</name>
    <dbReference type="NCBI Taxonomy" id="69355"/>
    <lineage>
        <taxon>Eukaryota</taxon>
        <taxon>Metazoa</taxon>
        <taxon>Ecdysozoa</taxon>
        <taxon>Arthropoda</taxon>
        <taxon>Crustacea</taxon>
        <taxon>Oligostraca</taxon>
        <taxon>Ostracoda</taxon>
        <taxon>Podocopa</taxon>
        <taxon>Podocopida</taxon>
        <taxon>Darwinulocopina</taxon>
        <taxon>Darwinuloidea</taxon>
        <taxon>Darwinulidae</taxon>
        <taxon>Darwinula</taxon>
    </lineage>
</organism>
<dbReference type="Pfam" id="PF03950">
    <property type="entry name" value="tRNA-synt_1c_C"/>
    <property type="match status" value="1"/>
</dbReference>
<accession>A0A7R8X8D6</accession>
<evidence type="ECO:0000313" key="23">
    <source>
        <dbReference type="Proteomes" id="UP000677054"/>
    </source>
</evidence>
<dbReference type="PROSITE" id="PS50862">
    <property type="entry name" value="AA_TRNA_LIGASE_II"/>
    <property type="match status" value="1"/>
</dbReference>
<dbReference type="Pfam" id="PF09180">
    <property type="entry name" value="ProRS-C_1"/>
    <property type="match status" value="1"/>
</dbReference>
<evidence type="ECO:0000256" key="16">
    <source>
        <dbReference type="ARBA" id="ARBA00061295"/>
    </source>
</evidence>
<keyword evidence="10" id="KW-0694">RNA-binding</keyword>
<dbReference type="SUPFAM" id="SSF52374">
    <property type="entry name" value="Nucleotidylyl transferase"/>
    <property type="match status" value="1"/>
</dbReference>
<dbReference type="PROSITE" id="PS51185">
    <property type="entry name" value="WHEP_TRS_2"/>
    <property type="match status" value="4"/>
</dbReference>
<evidence type="ECO:0000256" key="8">
    <source>
        <dbReference type="ARBA" id="ARBA00022833"/>
    </source>
</evidence>
<feature type="domain" description="WHEP-TRS" evidence="21">
    <location>
        <begin position="734"/>
        <end position="790"/>
    </location>
</feature>
<evidence type="ECO:0000256" key="7">
    <source>
        <dbReference type="ARBA" id="ARBA00022741"/>
    </source>
</evidence>
<dbReference type="GO" id="GO:0017101">
    <property type="term" value="C:aminoacyl-tRNA synthetase multienzyme complex"/>
    <property type="evidence" value="ECO:0007669"/>
    <property type="project" value="TreeGrafter"/>
</dbReference>
<dbReference type="InterPro" id="IPR000924">
    <property type="entry name" value="Glu/Gln-tRNA-synth"/>
</dbReference>
<dbReference type="FunFam" id="3.40.50.800:FF:000005">
    <property type="entry name" value="bifunctional glutamate/proline--tRNA ligase"/>
    <property type="match status" value="1"/>
</dbReference>
<evidence type="ECO:0000256" key="3">
    <source>
        <dbReference type="ARBA" id="ARBA00012835"/>
    </source>
</evidence>
<dbReference type="GO" id="GO:0003723">
    <property type="term" value="F:RNA binding"/>
    <property type="evidence" value="ECO:0007669"/>
    <property type="project" value="UniProtKB-KW"/>
</dbReference>
<dbReference type="SUPFAM" id="SSF52954">
    <property type="entry name" value="Class II aaRS ABD-related"/>
    <property type="match status" value="1"/>
</dbReference>
<evidence type="ECO:0000256" key="15">
    <source>
        <dbReference type="ARBA" id="ARBA00050792"/>
    </source>
</evidence>
<comment type="catalytic activity">
    <reaction evidence="15">
        <text>tRNA(Pro) + L-proline + ATP = L-prolyl-tRNA(Pro) + AMP + diphosphate</text>
        <dbReference type="Rhea" id="RHEA:14305"/>
        <dbReference type="Rhea" id="RHEA-COMP:9700"/>
        <dbReference type="Rhea" id="RHEA-COMP:9702"/>
        <dbReference type="ChEBI" id="CHEBI:30616"/>
        <dbReference type="ChEBI" id="CHEBI:33019"/>
        <dbReference type="ChEBI" id="CHEBI:60039"/>
        <dbReference type="ChEBI" id="CHEBI:78442"/>
        <dbReference type="ChEBI" id="CHEBI:78532"/>
        <dbReference type="ChEBI" id="CHEBI:456215"/>
        <dbReference type="EC" id="6.1.1.15"/>
    </reaction>
    <physiologicalReaction direction="left-to-right" evidence="15">
        <dbReference type="Rhea" id="RHEA:14306"/>
    </physiologicalReaction>
</comment>
<evidence type="ECO:0000256" key="6">
    <source>
        <dbReference type="ARBA" id="ARBA00022723"/>
    </source>
</evidence>
<dbReference type="GO" id="GO:0005524">
    <property type="term" value="F:ATP binding"/>
    <property type="evidence" value="ECO:0007669"/>
    <property type="project" value="UniProtKB-KW"/>
</dbReference>
<keyword evidence="5" id="KW-0436">Ligase</keyword>
<dbReference type="CDD" id="cd00778">
    <property type="entry name" value="ProRS_core_arch_euk"/>
    <property type="match status" value="1"/>
</dbReference>
<evidence type="ECO:0000256" key="17">
    <source>
        <dbReference type="ARBA" id="ARBA00067786"/>
    </source>
</evidence>
<dbReference type="Gene3D" id="1.10.287.10">
    <property type="entry name" value="S15/NS1, RNA-binding"/>
    <property type="match status" value="4"/>
</dbReference>
<dbReference type="Gene3D" id="3.30.110.30">
    <property type="entry name" value="C-terminal domain of ProRS"/>
    <property type="match status" value="1"/>
</dbReference>
<evidence type="ECO:0000313" key="22">
    <source>
        <dbReference type="EMBL" id="CAD7242456.1"/>
    </source>
</evidence>
<feature type="region of interest" description="Disordered" evidence="19">
    <location>
        <begin position="296"/>
        <end position="316"/>
    </location>
</feature>
<dbReference type="PROSITE" id="PS00178">
    <property type="entry name" value="AA_TRNA_LIGASE_I"/>
    <property type="match status" value="1"/>
</dbReference>
<dbReference type="SUPFAM" id="SSF47616">
    <property type="entry name" value="GST C-terminal domain-like"/>
    <property type="match status" value="1"/>
</dbReference>
<evidence type="ECO:0000256" key="9">
    <source>
        <dbReference type="ARBA" id="ARBA00022840"/>
    </source>
</evidence>
<dbReference type="InterPro" id="IPR020058">
    <property type="entry name" value="Glu/Gln-tRNA-synth_Ib_cat-dom"/>
</dbReference>
<feature type="domain" description="WHEP-TRS" evidence="21">
    <location>
        <begin position="942"/>
        <end position="998"/>
    </location>
</feature>
<evidence type="ECO:0000256" key="18">
    <source>
        <dbReference type="ARBA" id="ARBA00076053"/>
    </source>
</evidence>
<feature type="domain" description="WHEP-TRS" evidence="21">
    <location>
        <begin position="799"/>
        <end position="855"/>
    </location>
</feature>
<dbReference type="GO" id="GO:0046872">
    <property type="term" value="F:metal ion binding"/>
    <property type="evidence" value="ECO:0007669"/>
    <property type="project" value="UniProtKB-KW"/>
</dbReference>
<dbReference type="InterPro" id="IPR004046">
    <property type="entry name" value="GST_C"/>
</dbReference>
<dbReference type="InterPro" id="IPR009068">
    <property type="entry name" value="uS15_NS1_RNA-bd_sf"/>
</dbReference>
<evidence type="ECO:0000256" key="5">
    <source>
        <dbReference type="ARBA" id="ARBA00022598"/>
    </source>
</evidence>
<evidence type="ECO:0000256" key="13">
    <source>
        <dbReference type="ARBA" id="ARBA00023268"/>
    </source>
</evidence>
<keyword evidence="13" id="KW-0511">Multifunctional enzyme</keyword>
<dbReference type="HAMAP" id="MF_01571">
    <property type="entry name" value="Pro_tRNA_synth_type3"/>
    <property type="match status" value="1"/>
</dbReference>
<dbReference type="GO" id="GO:0005737">
    <property type="term" value="C:cytoplasm"/>
    <property type="evidence" value="ECO:0007669"/>
    <property type="project" value="InterPro"/>
</dbReference>
<dbReference type="InterPro" id="IPR036282">
    <property type="entry name" value="Glutathione-S-Trfase_C_sf"/>
</dbReference>
<keyword evidence="11" id="KW-0648">Protein biosynthesis</keyword>
<dbReference type="Proteomes" id="UP000677054">
    <property type="component" value="Unassembled WGS sequence"/>
</dbReference>
<dbReference type="Gene3D" id="3.30.930.10">
    <property type="entry name" value="Bira Bifunctional Protein, Domain 2"/>
    <property type="match status" value="1"/>
</dbReference>
<dbReference type="InterPro" id="IPR004526">
    <property type="entry name" value="Glu-tRNA-synth_arc/euk"/>
</dbReference>
<dbReference type="HAMAP" id="MF_02076">
    <property type="entry name" value="Glu_tRNA_synth_type2"/>
    <property type="match status" value="1"/>
</dbReference>
<dbReference type="SUPFAM" id="SSF64586">
    <property type="entry name" value="C-terminal domain of ProRS"/>
    <property type="match status" value="1"/>
</dbReference>
<feature type="region of interest" description="Disordered" evidence="19">
    <location>
        <begin position="712"/>
        <end position="738"/>
    </location>
</feature>
<dbReference type="PANTHER" id="PTHR43382">
    <property type="entry name" value="PROLYL-TRNA SYNTHETASE"/>
    <property type="match status" value="1"/>
</dbReference>
<dbReference type="GO" id="GO:0004827">
    <property type="term" value="F:proline-tRNA ligase activity"/>
    <property type="evidence" value="ECO:0007669"/>
    <property type="project" value="UniProtKB-EC"/>
</dbReference>
<dbReference type="InterPro" id="IPR017449">
    <property type="entry name" value="Pro-tRNA_synth_II"/>
</dbReference>
<dbReference type="CDD" id="cd00807">
    <property type="entry name" value="GlnRS_core"/>
    <property type="match status" value="1"/>
</dbReference>
<sequence>MKLKLLASKDSPPLAALLAVHHVGEEFPVSVEWGETTALAVSAETTFTTQESICRYVARQVRGAYLYGDGALKNAEVDHWVRYCLGPLSNEEAEKCLKYIDDALLPVQYLTGNQLTIADFMVWSYIHEMMHSNPKLNRKTMPGNVIRWYEFIEAQPWCQAALKSLPDGVVVGKIKQEKQGNKTKDEGKFVDLPGAETGKVVVRFPPEASGYLHIGHAKAALLNQYYQRSFSGKLIMRFDDTNPEKEKADFEQVILEDLRLLDVTPDKFTHTSDHFDRLLGFCEQLLREGKAYADDTDAETMKQEREQKVESKNRKNSVEKNLTMWEEMKKGSAAGLKCCVRAKIDMQSMNGCMRDPTIYRCKNEPHVRTGLKYKAYPTYDFACPIVDSLEGITHALRTTEYHDRDEQYLWILDQLGLRKPHIWEFSRLCMTNTVMSKRKLTWFVSEGLVDGWDDPRFPTVRGVLRRGMTVEGLKQFILAQGSSKSVVTMEWDKIWAFNKKVIDPIAPRYTALQRGVLVSVHVKGVTEAPIFAQLHPKDPSIGKKPVWITPNVLIEQEDADMLKEGENATFINWGNLKILKLHKTDGKVTKVEAEPNLENKDYKKTLKLTWLAETDKAPLIPCRCVYFDHIISKPVLGKDDDFKQFLGQDTRVEVMMLGDPELARLKQGDIIQLQRKGFFICDVPYKPFNPYTSKESPVILFFIPDGHSKEMPANSALKKQKNATDEKVKNAANSSEELDAKIRAQGEKVRMLKSSKVPKDSVDAEVKILLSLKAEYKACAGRDWKPDAAPPPTAAAPANAADLDSLIRAKGEQVRQLKSSKAAKEAVDKEVKALLELKAQYKQATGADWKPDAAAPVKADKAGGGDGRNPGDPADLGAKIAEQGDKVRKLKSSKAAKEAVGAEVAVLLQLKAAYKAATGQEWKPTVQPTDTTAKTPANGVGDVDALKAKVEEQGNKVRDLKAKKADKATIDAEVSQLLGLKAEYKNLTGEEYSAGPRTKEQKEPKKADATPKKPERTPKKADAAPKKPEATPKKHEATPEPDSRKHQTRLGLEAKKAENLSEWFSQVITKSELIEYYDVSGCYIFRPWSFSIWEEIKSFFDAEIKKLGVENCYFPMFVSHAALEKEKTHIADFAPEVAWVTRSGQSDLAEPIAIRPTSETVMYPAYAKWIQSYRDLPMRLNQWNNVVRWEFKHPQPFLRTREFLWQEGHTAFATRAEAEDEVYKILDLYRRVYEDLLAIPVVPGRKTDKEKFAGGEFTTTVEAFVSASGRGIQGGTSHHLGQNFSKMFEIVFEDPETGEKQFVHQNSWGITTRTIGVMVMVHGDDTGLILPPRVACVQVVVVPCGITAGMKEEDKAKLLEKCAEYERRFREAGIRSKGDYRDNYSPGWKFNHWELKGVPLRFEVGPRDVRQGQFVAVRRDTGEKITGQEKSAIEEVENILTAIQANLLKRAKDDLDSHIVLTDDWQDFCSQLDRKNLLLSPFCGDGDCEDRVKKESTRDEAQEPGAPAMGAKSLCIPFRQPRDLAPGARCIHPACTRQPRFYTLFGRSY</sequence>
<dbReference type="OrthoDB" id="1350766at2759"/>
<evidence type="ECO:0000256" key="10">
    <source>
        <dbReference type="ARBA" id="ARBA00022884"/>
    </source>
</evidence>
<comment type="catalytic activity">
    <reaction evidence="14">
        <text>tRNA(Glu) + L-glutamate + ATP = L-glutamyl-tRNA(Glu) + AMP + diphosphate</text>
        <dbReference type="Rhea" id="RHEA:23540"/>
        <dbReference type="Rhea" id="RHEA-COMP:9663"/>
        <dbReference type="Rhea" id="RHEA-COMP:9680"/>
        <dbReference type="ChEBI" id="CHEBI:29985"/>
        <dbReference type="ChEBI" id="CHEBI:30616"/>
        <dbReference type="ChEBI" id="CHEBI:33019"/>
        <dbReference type="ChEBI" id="CHEBI:78442"/>
        <dbReference type="ChEBI" id="CHEBI:78520"/>
        <dbReference type="ChEBI" id="CHEBI:456215"/>
        <dbReference type="EC" id="6.1.1.17"/>
    </reaction>
    <physiologicalReaction direction="left-to-right" evidence="14">
        <dbReference type="Rhea" id="RHEA:23541"/>
    </physiologicalReaction>
</comment>
<name>A0A7R8X8D6_9CRUS</name>
<keyword evidence="9" id="KW-0067">ATP-binding</keyword>
<feature type="domain" description="WHEP-TRS" evidence="21">
    <location>
        <begin position="872"/>
        <end position="928"/>
    </location>
</feature>
<feature type="region of interest" description="Disordered" evidence="19">
    <location>
        <begin position="846"/>
        <end position="876"/>
    </location>
</feature>
<keyword evidence="23" id="KW-1185">Reference proteome</keyword>
<dbReference type="Pfam" id="PF00749">
    <property type="entry name" value="tRNA-synt_1c"/>
    <property type="match status" value="1"/>
</dbReference>
<evidence type="ECO:0000256" key="1">
    <source>
        <dbReference type="ARBA" id="ARBA00009968"/>
    </source>
</evidence>
<dbReference type="Gene3D" id="3.40.50.620">
    <property type="entry name" value="HUPs"/>
    <property type="match status" value="1"/>
</dbReference>
<dbReference type="GO" id="GO:0006424">
    <property type="term" value="P:glutamyl-tRNA aminoacylation"/>
    <property type="evidence" value="ECO:0007669"/>
    <property type="project" value="InterPro"/>
</dbReference>
<gene>
    <name evidence="22" type="ORF">DSTB1V02_LOCUS2422</name>
</gene>
<evidence type="ECO:0000259" key="20">
    <source>
        <dbReference type="PROSITE" id="PS50862"/>
    </source>
</evidence>
<dbReference type="FunFam" id="3.30.930.10:FF:000007">
    <property type="entry name" value="Bifunctional glutamate/proline--tRNA ligase"/>
    <property type="match status" value="1"/>
</dbReference>
<dbReference type="NCBIfam" id="TIGR00463">
    <property type="entry name" value="gltX_arch"/>
    <property type="match status" value="1"/>
</dbReference>
<keyword evidence="12" id="KW-0030">Aminoacyl-tRNA synthetase</keyword>
<dbReference type="PANTHER" id="PTHR43382:SF2">
    <property type="entry name" value="BIFUNCTIONAL GLUTAMATE_PROLINE--TRNA LIGASE"/>
    <property type="match status" value="1"/>
</dbReference>
<dbReference type="InterPro" id="IPR016061">
    <property type="entry name" value="Pro-tRNA_ligase_II_C"/>
</dbReference>
<feature type="region of interest" description="Disordered" evidence="19">
    <location>
        <begin position="991"/>
        <end position="1049"/>
    </location>
</feature>
<dbReference type="SMART" id="SM00946">
    <property type="entry name" value="ProRS-C_1"/>
    <property type="match status" value="1"/>
</dbReference>
<keyword evidence="6" id="KW-0479">Metal-binding</keyword>
<dbReference type="CDD" id="cd00862">
    <property type="entry name" value="ProRS_anticodon_zinc"/>
    <property type="match status" value="1"/>
</dbReference>
<dbReference type="EC" id="6.1.1.17" evidence="3"/>
<dbReference type="PRINTS" id="PR00987">
    <property type="entry name" value="TRNASYNTHGLU"/>
</dbReference>
<dbReference type="Pfam" id="PF03129">
    <property type="entry name" value="HGTP_anticodon"/>
    <property type="match status" value="1"/>
</dbReference>
<protein>
    <recommendedName>
        <fullName evidence="17">Bifunctional glutamate/proline--tRNA ligase</fullName>
        <ecNumber evidence="2">6.1.1.15</ecNumber>
        <ecNumber evidence="3">6.1.1.17</ecNumber>
    </recommendedName>
    <alternativeName>
        <fullName evidence="18">Bifunctional aminoacyl-tRNA synthetase</fullName>
    </alternativeName>
</protein>
<dbReference type="InterPro" id="IPR011035">
    <property type="entry name" value="Ribosomal_bL25/Gln-tRNA_synth"/>
</dbReference>
<dbReference type="InterPro" id="IPR000738">
    <property type="entry name" value="WHEP-TRS_dom"/>
</dbReference>
<dbReference type="Pfam" id="PF00587">
    <property type="entry name" value="tRNA-synt_2b"/>
    <property type="match status" value="1"/>
</dbReference>
<dbReference type="EC" id="6.1.1.15" evidence="2"/>
<dbReference type="Gene3D" id="2.40.240.10">
    <property type="entry name" value="Ribosomal Protein L25, Chain P"/>
    <property type="match status" value="1"/>
</dbReference>
<feature type="domain" description="Aminoacyl-transfer RNA synthetases class-II family profile" evidence="20">
    <location>
        <begin position="1090"/>
        <end position="1331"/>
    </location>
</feature>
<dbReference type="Pfam" id="PF00458">
    <property type="entry name" value="WHEP-TRS"/>
    <property type="match status" value="4"/>
</dbReference>
<dbReference type="InterPro" id="IPR006195">
    <property type="entry name" value="aa-tRNA-synth_II"/>
</dbReference>
<dbReference type="SUPFAM" id="SSF55681">
    <property type="entry name" value="Class II aaRS and biotin synthetases"/>
    <property type="match status" value="1"/>
</dbReference>
<evidence type="ECO:0000256" key="12">
    <source>
        <dbReference type="ARBA" id="ARBA00023146"/>
    </source>
</evidence>
<dbReference type="Gene3D" id="1.20.1050.130">
    <property type="match status" value="1"/>
</dbReference>
<dbReference type="EMBL" id="LR899788">
    <property type="protein sequence ID" value="CAD7242456.1"/>
    <property type="molecule type" value="Genomic_DNA"/>
</dbReference>
<dbReference type="EMBL" id="CAJPEV010000271">
    <property type="protein sequence ID" value="CAG0883237.1"/>
    <property type="molecule type" value="Genomic_DNA"/>
</dbReference>
<dbReference type="InterPro" id="IPR020059">
    <property type="entry name" value="Glu/Gln-tRNA-synth_Ib_codon-bd"/>
</dbReference>
<evidence type="ECO:0000256" key="2">
    <source>
        <dbReference type="ARBA" id="ARBA00012831"/>
    </source>
</evidence>
<dbReference type="GO" id="GO:0006433">
    <property type="term" value="P:prolyl-tRNA aminoacylation"/>
    <property type="evidence" value="ECO:0007669"/>
    <property type="project" value="InterPro"/>
</dbReference>
<dbReference type="InterPro" id="IPR004154">
    <property type="entry name" value="Anticodon-bd"/>
</dbReference>
<dbReference type="InterPro" id="IPR036621">
    <property type="entry name" value="Anticodon-bd_dom_sf"/>
</dbReference>
<dbReference type="InterPro" id="IPR014729">
    <property type="entry name" value="Rossmann-like_a/b/a_fold"/>
</dbReference>
<dbReference type="FunFam" id="3.40.50.620:FF:000070">
    <property type="entry name" value="Bifunctional glutamate/proline--tRNA ligase"/>
    <property type="match status" value="1"/>
</dbReference>
<dbReference type="PROSITE" id="PS00762">
    <property type="entry name" value="WHEP_TRS_1"/>
    <property type="match status" value="1"/>
</dbReference>
<dbReference type="GO" id="GO:0004818">
    <property type="term" value="F:glutamate-tRNA ligase activity"/>
    <property type="evidence" value="ECO:0007669"/>
    <property type="project" value="UniProtKB-EC"/>
</dbReference>
<proteinExistence type="inferred from homology"/>
<evidence type="ECO:0000256" key="4">
    <source>
        <dbReference type="ARBA" id="ARBA00022553"/>
    </source>
</evidence>
<dbReference type="NCBIfam" id="TIGR00408">
    <property type="entry name" value="proS_fam_I"/>
    <property type="match status" value="1"/>
</dbReference>
<dbReference type="SUPFAM" id="SSF47060">
    <property type="entry name" value="S15/NS1 RNA-binding domain"/>
    <property type="match status" value="4"/>
</dbReference>
<dbReference type="InterPro" id="IPR004499">
    <property type="entry name" value="Pro-tRNA-ligase_IIa_arc-type"/>
</dbReference>
<dbReference type="Pfam" id="PF14497">
    <property type="entry name" value="GST_C_3"/>
    <property type="match status" value="1"/>
</dbReference>
<dbReference type="FunFam" id="1.10.287.10:FF:000006">
    <property type="entry name" value="Bifunctional glutamate/proline--tRNA ligase"/>
    <property type="match status" value="4"/>
</dbReference>
<evidence type="ECO:0000256" key="19">
    <source>
        <dbReference type="SAM" id="MobiDB-lite"/>
    </source>
</evidence>
<dbReference type="Pfam" id="PF20974">
    <property type="entry name" value="tRNA-synt_1c_C2"/>
    <property type="match status" value="1"/>
</dbReference>
<dbReference type="InterPro" id="IPR001412">
    <property type="entry name" value="aa-tRNA-synth_I_CS"/>
</dbReference>
<dbReference type="InterPro" id="IPR033721">
    <property type="entry name" value="ProRS_core_arch_euk"/>
</dbReference>
<dbReference type="InterPro" id="IPR049437">
    <property type="entry name" value="tRNA-synt_1c_C2"/>
</dbReference>